<name>A0ABP0G0W7_CLALP</name>
<protein>
    <submittedName>
        <fullName evidence="1">Uncharacterized protein</fullName>
    </submittedName>
</protein>
<evidence type="ECO:0000313" key="1">
    <source>
        <dbReference type="EMBL" id="CAK8685466.1"/>
    </source>
</evidence>
<keyword evidence="2" id="KW-1185">Reference proteome</keyword>
<reference evidence="1 2" key="1">
    <citation type="submission" date="2024-02" db="EMBL/GenBank/DDBJ databases">
        <authorList>
            <person name="Daric V."/>
            <person name="Darras S."/>
        </authorList>
    </citation>
    <scope>NUCLEOTIDE SEQUENCE [LARGE SCALE GENOMIC DNA]</scope>
</reference>
<comment type="caution">
    <text evidence="1">The sequence shown here is derived from an EMBL/GenBank/DDBJ whole genome shotgun (WGS) entry which is preliminary data.</text>
</comment>
<evidence type="ECO:0000313" key="2">
    <source>
        <dbReference type="Proteomes" id="UP001642483"/>
    </source>
</evidence>
<accession>A0ABP0G0W7</accession>
<organism evidence="1 2">
    <name type="scientific">Clavelina lepadiformis</name>
    <name type="common">Light-bulb sea squirt</name>
    <name type="synonym">Ascidia lepadiformis</name>
    <dbReference type="NCBI Taxonomy" id="159417"/>
    <lineage>
        <taxon>Eukaryota</taxon>
        <taxon>Metazoa</taxon>
        <taxon>Chordata</taxon>
        <taxon>Tunicata</taxon>
        <taxon>Ascidiacea</taxon>
        <taxon>Aplousobranchia</taxon>
        <taxon>Clavelinidae</taxon>
        <taxon>Clavelina</taxon>
    </lineage>
</organism>
<gene>
    <name evidence="1" type="ORF">CVLEPA_LOCUS16596</name>
</gene>
<sequence>MFVAKTAVLLIEYWEKAFRWFPLLGEYIEESEEDLPNMTVNEIKRHLIILTESLLNENLPNLQRKNNYWVQNPFKITEMPTELKAKDYESLIEIPIAIFWGNLIEQ</sequence>
<dbReference type="Proteomes" id="UP001642483">
    <property type="component" value="Unassembled WGS sequence"/>
</dbReference>
<dbReference type="EMBL" id="CAWYQH010000100">
    <property type="protein sequence ID" value="CAK8685466.1"/>
    <property type="molecule type" value="Genomic_DNA"/>
</dbReference>
<proteinExistence type="predicted"/>